<proteinExistence type="predicted"/>
<protein>
    <submittedName>
        <fullName evidence="1">Putative head-tail adaptor</fullName>
    </submittedName>
</protein>
<dbReference type="Proteomes" id="UP000288641">
    <property type="component" value="Segment"/>
</dbReference>
<evidence type="ECO:0000313" key="2">
    <source>
        <dbReference type="Proteomes" id="UP000288641"/>
    </source>
</evidence>
<dbReference type="EMBL" id="MK095606">
    <property type="protein sequence ID" value="AZS06322.1"/>
    <property type="molecule type" value="Genomic_DNA"/>
</dbReference>
<name>A0A3S9U7P1_9CAUD</name>
<evidence type="ECO:0000313" key="1">
    <source>
        <dbReference type="EMBL" id="AZS06322.1"/>
    </source>
</evidence>
<gene>
    <name evidence="1" type="ORF">AAS23_gp09</name>
</gene>
<organism evidence="1 2">
    <name type="scientific">Pantoea phage vB_PagS_AAS23</name>
    <dbReference type="NCBI Taxonomy" id="2499073"/>
    <lineage>
        <taxon>Viruses</taxon>
        <taxon>Duplodnaviria</taxon>
        <taxon>Heunggongvirae</taxon>
        <taxon>Uroviricota</taxon>
        <taxon>Caudoviricetes</taxon>
        <taxon>Drexlerviridae</taxon>
        <taxon>Sauletekiovirus</taxon>
        <taxon>Sauletekiovirus AAS23</taxon>
    </lineage>
</organism>
<accession>A0A3S9U7P1</accession>
<keyword evidence="2" id="KW-1185">Reference proteome</keyword>
<reference evidence="1 2" key="1">
    <citation type="submission" date="2018-10" db="EMBL/GenBank/DDBJ databases">
        <title>Complete genome sequence of Pantoea phage vB_PagS_AAS23.</title>
        <authorList>
            <person name="Truncaite L."/>
            <person name="Simoliuniene M."/>
            <person name="Kazlauskas D."/>
            <person name="Meskys R."/>
            <person name="Simoliunas E."/>
        </authorList>
    </citation>
    <scope>NUCLEOTIDE SEQUENCE [LARGE SCALE GENOMIC DNA]</scope>
    <source>
        <strain evidence="1">AAS23</strain>
    </source>
</reference>
<dbReference type="InterPro" id="IPR025127">
    <property type="entry name" value="DUF4054"/>
</dbReference>
<sequence>MNDEIIDTIIRIAPPFAKVPRVNIEAWVEMAEMFVCSTRFKDRYPKAMALYTLHLMTLDGAAKGEKESVADYSRRLASFTLSGEFSQTFASLSGDSKSIRNTPWGKMYEALNRKMGGGFGLITTPRGGC</sequence>
<dbReference type="Pfam" id="PF13262">
    <property type="entry name" value="DUF4054"/>
    <property type="match status" value="1"/>
</dbReference>